<dbReference type="InterPro" id="IPR024370">
    <property type="entry name" value="PBP_domain"/>
</dbReference>
<dbReference type="Pfam" id="PF12728">
    <property type="entry name" value="HTH_17"/>
    <property type="match status" value="1"/>
</dbReference>
<feature type="domain" description="PBP" evidence="1">
    <location>
        <begin position="94"/>
        <end position="284"/>
    </location>
</feature>
<dbReference type="NCBIfam" id="TIGR01764">
    <property type="entry name" value="excise"/>
    <property type="match status" value="1"/>
</dbReference>
<accession>A0ABZ3J8V9</accession>
<dbReference type="Gene3D" id="3.40.190.10">
    <property type="entry name" value="Periplasmic binding protein-like II"/>
    <property type="match status" value="1"/>
</dbReference>
<evidence type="ECO:0000259" key="2">
    <source>
        <dbReference type="Pfam" id="PF12728"/>
    </source>
</evidence>
<protein>
    <recommendedName>
        <fullName evidence="5">PBP superfamily domain protein</fullName>
    </recommendedName>
</protein>
<name>A0ABZ3J8V9_SPOA4</name>
<dbReference type="InterPro" id="IPR041657">
    <property type="entry name" value="HTH_17"/>
</dbReference>
<dbReference type="Proteomes" id="UP000216052">
    <property type="component" value="Chromosome"/>
</dbReference>
<dbReference type="PANTHER" id="PTHR38431">
    <property type="entry name" value="BLL2305 PROTEIN"/>
    <property type="match status" value="1"/>
</dbReference>
<keyword evidence="4" id="KW-1185">Reference proteome</keyword>
<evidence type="ECO:0000313" key="3">
    <source>
        <dbReference type="EMBL" id="XFO74538.1"/>
    </source>
</evidence>
<dbReference type="InterPro" id="IPR010093">
    <property type="entry name" value="SinI_DNA-bd"/>
</dbReference>
<proteinExistence type="predicted"/>
<feature type="domain" description="Helix-turn-helix" evidence="2">
    <location>
        <begin position="7"/>
        <end position="54"/>
    </location>
</feature>
<reference evidence="3" key="1">
    <citation type="submission" date="2024-05" db="EMBL/GenBank/DDBJ databases">
        <title>Isolation and characterization of Sporomusa carbonis sp. nov., a carboxydotrophic hydrogenogen in the genus of Sporomusa isolated from a charcoal burning pile.</title>
        <authorList>
            <person name="Boeer T."/>
            <person name="Rosenbaum F."/>
            <person name="Eysell L."/>
            <person name="Mueller V."/>
            <person name="Daniel R."/>
            <person name="Poehlein A."/>
        </authorList>
    </citation>
    <scope>NUCLEOTIDE SEQUENCE [LARGE SCALE GENOMIC DNA]</scope>
    <source>
        <strain evidence="3">DSM 3132</strain>
    </source>
</reference>
<dbReference type="EMBL" id="CP155571">
    <property type="protein sequence ID" value="XFO74538.1"/>
    <property type="molecule type" value="Genomic_DNA"/>
</dbReference>
<evidence type="ECO:0008006" key="5">
    <source>
        <dbReference type="Google" id="ProtNLM"/>
    </source>
</evidence>
<dbReference type="PANTHER" id="PTHR38431:SF1">
    <property type="entry name" value="BLL2305 PROTEIN"/>
    <property type="match status" value="1"/>
</dbReference>
<gene>
    <name evidence="3" type="ORF">SPACI_046480</name>
</gene>
<sequence length="310" mass="34807">MSDTTSYTPEEVAKILKISRFTVYEMIKRGDLAAYHIGRKVRVEAPDLENYIQKSKKNTLAPSTAAQPSEQAAIEPDSLILCGQDIILDILIRNIEKAMPQIRCFRNYSGSIDGLLALYRGTVNATAVHLWDSDTDTYNIPYVRRFLPGHRTMVYNLASRNTGFYVAKSNPKAISTWKDLTRPDVKLINRERGSGARVLLDEMLHVLDIDCRQVRGYAQEETSHLAIASYVARGEADVGIGIEKAALQVDGVDFILQKKERYDIVFRKEDADKPPFKTLLSIIRSETFRNEVAGMGGYDLSHTGELMASI</sequence>
<dbReference type="RefSeq" id="WP_093795841.1">
    <property type="nucleotide sequence ID" value="NZ_CP155571.1"/>
</dbReference>
<evidence type="ECO:0000259" key="1">
    <source>
        <dbReference type="Pfam" id="PF12727"/>
    </source>
</evidence>
<dbReference type="SUPFAM" id="SSF53850">
    <property type="entry name" value="Periplasmic binding protein-like II"/>
    <property type="match status" value="1"/>
</dbReference>
<organism evidence="3 4">
    <name type="scientific">Sporomusa acidovorans (strain ATCC 49682 / DSM 3132 / Mol)</name>
    <dbReference type="NCBI Taxonomy" id="1123286"/>
    <lineage>
        <taxon>Bacteria</taxon>
        <taxon>Bacillati</taxon>
        <taxon>Bacillota</taxon>
        <taxon>Negativicutes</taxon>
        <taxon>Selenomonadales</taxon>
        <taxon>Sporomusaceae</taxon>
        <taxon>Sporomusa</taxon>
    </lineage>
</organism>
<dbReference type="Pfam" id="PF12727">
    <property type="entry name" value="PBP_like"/>
    <property type="match status" value="1"/>
</dbReference>
<evidence type="ECO:0000313" key="4">
    <source>
        <dbReference type="Proteomes" id="UP000216052"/>
    </source>
</evidence>